<dbReference type="EMBL" id="BBSC01000005">
    <property type="protein sequence ID" value="GAM75930.1"/>
    <property type="molecule type" value="Genomic_DNA"/>
</dbReference>
<dbReference type="Proteomes" id="UP000031666">
    <property type="component" value="Unassembled WGS sequence"/>
</dbReference>
<feature type="transmembrane region" description="Helical" evidence="1">
    <location>
        <begin position="6"/>
        <end position="25"/>
    </location>
</feature>
<keyword evidence="1" id="KW-1133">Transmembrane helix</keyword>
<sequence length="241" mass="26424">MALIYLVSLYISLFTVGSIYMRFIYKYILVSSCLLASGSVLAEDEATSVDMADPTAVYSSVGARLDADGNFDVTTGFSWGSNLLLAETKDGFDALKFRYAHMNLWNSIGVYAESKIELDGNSGSTASIGGISTIQVNDSLKFHPVLVLGGLEIEEDDWIATSTLGLYTRAKLYPGLSLGFDPFISVGESGYNSFSADLFLSYQMGNNQIRFGYTGSSMEYDHLDYDKSFDGEAYIQYKIAF</sequence>
<protein>
    <submittedName>
        <fullName evidence="2">Uncharacterized protein</fullName>
    </submittedName>
</protein>
<evidence type="ECO:0000256" key="1">
    <source>
        <dbReference type="SAM" id="Phobius"/>
    </source>
</evidence>
<organism evidence="2 3">
    <name type="scientific">Vibrio ishigakensis</name>
    <dbReference type="NCBI Taxonomy" id="1481914"/>
    <lineage>
        <taxon>Bacteria</taxon>
        <taxon>Pseudomonadati</taxon>
        <taxon>Pseudomonadota</taxon>
        <taxon>Gammaproteobacteria</taxon>
        <taxon>Vibrionales</taxon>
        <taxon>Vibrionaceae</taxon>
        <taxon>Vibrio</taxon>
    </lineage>
</organism>
<evidence type="ECO:0000313" key="2">
    <source>
        <dbReference type="EMBL" id="GAM75930.1"/>
    </source>
</evidence>
<dbReference type="AlphaFoldDB" id="A0A0B8Q8H2"/>
<keyword evidence="1" id="KW-0812">Transmembrane</keyword>
<gene>
    <name evidence="2" type="ORF">JCM19241_228</name>
</gene>
<evidence type="ECO:0000313" key="3">
    <source>
        <dbReference type="Proteomes" id="UP000031666"/>
    </source>
</evidence>
<keyword evidence="1" id="KW-0472">Membrane</keyword>
<proteinExistence type="predicted"/>
<accession>A0A0B8Q8H2</accession>
<comment type="caution">
    <text evidence="2">The sequence shown here is derived from an EMBL/GenBank/DDBJ whole genome shotgun (WGS) entry which is preliminary data.</text>
</comment>
<name>A0A0B8Q8H2_9VIBR</name>
<reference evidence="2 3" key="2">
    <citation type="submission" date="2015-01" db="EMBL/GenBank/DDBJ databases">
        <authorList>
            <consortium name="NBRP consortium"/>
            <person name="Sawabe T."/>
            <person name="Meirelles P."/>
            <person name="Feng G."/>
            <person name="Sayaka M."/>
            <person name="Hattori M."/>
            <person name="Ohkuma M."/>
        </authorList>
    </citation>
    <scope>NUCLEOTIDE SEQUENCE [LARGE SCALE GENOMIC DNA]</scope>
    <source>
        <strain evidence="3">JCM 19241</strain>
    </source>
</reference>
<reference evidence="2 3" key="1">
    <citation type="submission" date="2015-01" db="EMBL/GenBank/DDBJ databases">
        <title>Vibrio sp. C94 JCM 19241 whole genome shotgun sequence.</title>
        <authorList>
            <person name="Sawabe T."/>
            <person name="Meirelles P."/>
            <person name="Feng G."/>
            <person name="Sayaka M."/>
            <person name="Hattori M."/>
            <person name="Ohkuma M."/>
        </authorList>
    </citation>
    <scope>NUCLEOTIDE SEQUENCE [LARGE SCALE GENOMIC DNA]</scope>
    <source>
        <strain evidence="3">JCM 19241</strain>
    </source>
</reference>